<feature type="compositionally biased region" description="Low complexity" evidence="1">
    <location>
        <begin position="121"/>
        <end position="134"/>
    </location>
</feature>
<dbReference type="InterPro" id="IPR050471">
    <property type="entry name" value="AB_hydrolase"/>
</dbReference>
<dbReference type="AlphaFoldDB" id="A0A3M7GZQ4"/>
<sequence length="1107" mass="121271">MGRQTEKGRRPGIECEEFQLFVAMDTRSSSKASKPRTADSQYHGSRPLRSQPPAEGSDQVRAKKKRSANQVKSRPANPAAIQAILDSFDTLTPPPAIRDHDHSSERASPSSDRRLRRYSSDESLSLAPSSARSAGFGMEYGAGVSYANDLDSGDAAAPPIIRTSRSPSRRSRHQAPSPSRLPSISNGYLRPASIISRTSSRSSLRRERDSGTTKKHSAESWIKQTPEAFDQASVHLERLKLSQRSLQRMTSEEALRLDRTDTEDSMALQDLDTLAGGEMIFAKRTPAPAPGPKGRLYLSDDATVPEAVDEKDADYSTIRDSGIDAALQPQNVTRVADHAESGSATSQRSSPQKNPIVDSIPTRTSSLRQPSNSSASGKKRSKKSKKPNDAKSETESPLARRARSIPESSWADLGEDDETVKRIRQLREQRKSRIEESQETSSPGPEAQHAGPKSLFVATSAGANAGQDKRESRIRPSANRNLTDTPVKSHKLLGNEDHNAQTPGLIGASFRASKTPSISPGRQHQPRPQSPTRQNHITTQVERPGTTTPPLTLDYSYAQAVDALQSADFALDKQHSRRASAGSVTLDALDLTKPKARNASNVAEGHRLQPDSGRQRADGKLKPLHPDLPLDFERKRSRRKSMSDAKRARNQGDELDTPRRDSIEDAIVRYLFAQRLNHKVKHPVTGRVISFSEVGDPEGAAVFVCVGMGLTRFVTAFYDELATTLNLRLITVDRPGVGASEQYPPGDRSGPLNWPDDILAICQHLDITKFSLLAHSAGAIYALATALTLPHMIRGKVHLLAPWIPPSQLEAIKYPTTTSPPAGALPRSQRLLRVLPTSFLKAANSSFMTATSASLKPASKRQLDAARAKQQREQSMSPSRTPDRPSTGTRPGNPRRESMMEMDQFMPTINPMKGFPVSTRANGGEERRGSLGMSATAIPTDPSFTFASAGLNAAEHAERERQIEYTQRLTERTWELATRDSNPATDLLVCLERHREIGFCYTDVSREVVITHGSDDKRVPLGNIKWLSEQMNARALAGIISKLDDRSVPPTRDTFAEDVYSRGGCDVRVLEGEGHGLMASAPIMSDVLTELAGYWIGQDKGRFPLKV</sequence>
<feature type="compositionally biased region" description="Polar residues" evidence="1">
    <location>
        <begin position="26"/>
        <end position="43"/>
    </location>
</feature>
<dbReference type="SUPFAM" id="SSF53474">
    <property type="entry name" value="alpha/beta-Hydrolases"/>
    <property type="match status" value="1"/>
</dbReference>
<evidence type="ECO:0000256" key="1">
    <source>
        <dbReference type="SAM" id="MobiDB-lite"/>
    </source>
</evidence>
<evidence type="ECO:0000259" key="2">
    <source>
        <dbReference type="Pfam" id="PF12697"/>
    </source>
</evidence>
<feature type="compositionally biased region" description="Polar residues" evidence="1">
    <location>
        <begin position="873"/>
        <end position="890"/>
    </location>
</feature>
<feature type="compositionally biased region" description="Basic and acidic residues" evidence="1">
    <location>
        <begin position="604"/>
        <end position="625"/>
    </location>
</feature>
<evidence type="ECO:0000313" key="3">
    <source>
        <dbReference type="EMBL" id="RMZ06509.1"/>
    </source>
</evidence>
<accession>A0A3M7GZQ4</accession>
<organism evidence="3 4">
    <name type="scientific">Hortaea werneckii</name>
    <name type="common">Black yeast</name>
    <name type="synonym">Cladosporium werneckii</name>
    <dbReference type="NCBI Taxonomy" id="91943"/>
    <lineage>
        <taxon>Eukaryota</taxon>
        <taxon>Fungi</taxon>
        <taxon>Dikarya</taxon>
        <taxon>Ascomycota</taxon>
        <taxon>Pezizomycotina</taxon>
        <taxon>Dothideomycetes</taxon>
        <taxon>Dothideomycetidae</taxon>
        <taxon>Mycosphaerellales</taxon>
        <taxon>Teratosphaeriaceae</taxon>
        <taxon>Hortaea</taxon>
    </lineage>
</organism>
<gene>
    <name evidence="3" type="ORF">D0862_04571</name>
</gene>
<feature type="compositionally biased region" description="Basic and acidic residues" evidence="1">
    <location>
        <begin position="204"/>
        <end position="218"/>
    </location>
</feature>
<feature type="compositionally biased region" description="Low complexity" evidence="1">
    <location>
        <begin position="190"/>
        <end position="202"/>
    </location>
</feature>
<feature type="compositionally biased region" description="Polar residues" evidence="1">
    <location>
        <begin position="342"/>
        <end position="353"/>
    </location>
</feature>
<dbReference type="Gene3D" id="3.40.50.1820">
    <property type="entry name" value="alpha/beta hydrolase"/>
    <property type="match status" value="1"/>
</dbReference>
<dbReference type="PANTHER" id="PTHR43433">
    <property type="entry name" value="HYDROLASE, ALPHA/BETA FOLD FAMILY PROTEIN"/>
    <property type="match status" value="1"/>
</dbReference>
<dbReference type="InterPro" id="IPR000073">
    <property type="entry name" value="AB_hydrolase_1"/>
</dbReference>
<dbReference type="InterPro" id="IPR029058">
    <property type="entry name" value="AB_hydrolase_fold"/>
</dbReference>
<evidence type="ECO:0000313" key="4">
    <source>
        <dbReference type="Proteomes" id="UP000281468"/>
    </source>
</evidence>
<dbReference type="Proteomes" id="UP000281468">
    <property type="component" value="Unassembled WGS sequence"/>
</dbReference>
<dbReference type="EMBL" id="QWIQ01000112">
    <property type="protein sequence ID" value="RMZ06509.1"/>
    <property type="molecule type" value="Genomic_DNA"/>
</dbReference>
<feature type="compositionally biased region" description="Basic and acidic residues" evidence="1">
    <location>
        <begin position="641"/>
        <end position="658"/>
    </location>
</feature>
<protein>
    <recommendedName>
        <fullName evidence="2">AB hydrolase-1 domain-containing protein</fullName>
    </recommendedName>
</protein>
<feature type="compositionally biased region" description="Basic and acidic residues" evidence="1">
    <location>
        <begin position="861"/>
        <end position="872"/>
    </location>
</feature>
<reference evidence="3 4" key="1">
    <citation type="journal article" date="2018" name="BMC Genomics">
        <title>Genomic evidence for intraspecific hybridization in a clonal and extremely halotolerant yeast.</title>
        <authorList>
            <person name="Gostincar C."/>
            <person name="Stajich J.E."/>
            <person name="Zupancic J."/>
            <person name="Zalar P."/>
            <person name="Gunde-Cimerman N."/>
        </authorList>
    </citation>
    <scope>NUCLEOTIDE SEQUENCE [LARGE SCALE GENOMIC DNA]</scope>
    <source>
        <strain evidence="3 4">EXF-171</strain>
    </source>
</reference>
<feature type="region of interest" description="Disordered" evidence="1">
    <location>
        <begin position="283"/>
        <end position="413"/>
    </location>
</feature>
<feature type="region of interest" description="Disordered" evidence="1">
    <location>
        <begin position="429"/>
        <end position="552"/>
    </location>
</feature>
<comment type="caution">
    <text evidence="3">The sequence shown here is derived from an EMBL/GenBank/DDBJ whole genome shotgun (WGS) entry which is preliminary data.</text>
</comment>
<feature type="compositionally biased region" description="Polar residues" evidence="1">
    <location>
        <begin position="512"/>
        <end position="550"/>
    </location>
</feature>
<proteinExistence type="predicted"/>
<feature type="domain" description="AB hydrolase-1" evidence="2">
    <location>
        <begin position="718"/>
        <end position="849"/>
    </location>
</feature>
<feature type="region of interest" description="Disordered" evidence="1">
    <location>
        <begin position="25"/>
        <end position="224"/>
    </location>
</feature>
<name>A0A3M7GZQ4_HORWE</name>
<dbReference type="PANTHER" id="PTHR43433:SF10">
    <property type="entry name" value="AB HYDROLASE-1 DOMAIN-CONTAINING PROTEIN"/>
    <property type="match status" value="1"/>
</dbReference>
<feature type="region of interest" description="Disordered" evidence="1">
    <location>
        <begin position="850"/>
        <end position="930"/>
    </location>
</feature>
<feature type="region of interest" description="Disordered" evidence="1">
    <location>
        <begin position="595"/>
        <end position="658"/>
    </location>
</feature>
<dbReference type="VEuPathDB" id="FungiDB:BTJ68_01562"/>
<dbReference type="Pfam" id="PF12697">
    <property type="entry name" value="Abhydrolase_6"/>
    <property type="match status" value="1"/>
</dbReference>